<evidence type="ECO:0000313" key="8">
    <source>
        <dbReference type="Proteomes" id="UP000690515"/>
    </source>
</evidence>
<dbReference type="RefSeq" id="WP_215818531.1">
    <property type="nucleotide sequence ID" value="NZ_JAGSOY010000006.1"/>
</dbReference>
<feature type="transmembrane region" description="Helical" evidence="6">
    <location>
        <begin position="136"/>
        <end position="157"/>
    </location>
</feature>
<evidence type="ECO:0000256" key="2">
    <source>
        <dbReference type="ARBA" id="ARBA00022475"/>
    </source>
</evidence>
<accession>A0ABS5Z8J3</accession>
<feature type="transmembrane region" description="Helical" evidence="6">
    <location>
        <begin position="21"/>
        <end position="41"/>
    </location>
</feature>
<dbReference type="PANTHER" id="PTHR30250:SF11">
    <property type="entry name" value="O-ANTIGEN TRANSPORTER-RELATED"/>
    <property type="match status" value="1"/>
</dbReference>
<evidence type="ECO:0000256" key="4">
    <source>
        <dbReference type="ARBA" id="ARBA00022989"/>
    </source>
</evidence>
<evidence type="ECO:0000256" key="3">
    <source>
        <dbReference type="ARBA" id="ARBA00022692"/>
    </source>
</evidence>
<protein>
    <submittedName>
        <fullName evidence="7">Oligosaccharide flippase family protein</fullName>
    </submittedName>
</protein>
<organism evidence="7 8">
    <name type="scientific">Zooshikella harenae</name>
    <dbReference type="NCBI Taxonomy" id="2827238"/>
    <lineage>
        <taxon>Bacteria</taxon>
        <taxon>Pseudomonadati</taxon>
        <taxon>Pseudomonadota</taxon>
        <taxon>Gammaproteobacteria</taxon>
        <taxon>Oceanospirillales</taxon>
        <taxon>Zooshikellaceae</taxon>
        <taxon>Zooshikella</taxon>
    </lineage>
</organism>
<evidence type="ECO:0000256" key="5">
    <source>
        <dbReference type="ARBA" id="ARBA00023136"/>
    </source>
</evidence>
<feature type="transmembrane region" description="Helical" evidence="6">
    <location>
        <begin position="273"/>
        <end position="296"/>
    </location>
</feature>
<dbReference type="InterPro" id="IPR002797">
    <property type="entry name" value="Polysacc_synth"/>
</dbReference>
<evidence type="ECO:0000313" key="7">
    <source>
        <dbReference type="EMBL" id="MBU2710374.1"/>
    </source>
</evidence>
<gene>
    <name evidence="7" type="ORF">KCG35_04835</name>
</gene>
<keyword evidence="3 6" id="KW-0812">Transmembrane</keyword>
<keyword evidence="5 6" id="KW-0472">Membrane</keyword>
<comment type="subcellular location">
    <subcellularLocation>
        <location evidence="1">Cell membrane</location>
        <topology evidence="1">Multi-pass membrane protein</topology>
    </subcellularLocation>
</comment>
<dbReference type="InterPro" id="IPR050833">
    <property type="entry name" value="Poly_Biosynth_Transport"/>
</dbReference>
<evidence type="ECO:0000256" key="1">
    <source>
        <dbReference type="ARBA" id="ARBA00004651"/>
    </source>
</evidence>
<feature type="transmembrane region" description="Helical" evidence="6">
    <location>
        <begin position="380"/>
        <end position="401"/>
    </location>
</feature>
<name>A0ABS5Z8J3_9GAMM</name>
<feature type="transmembrane region" description="Helical" evidence="6">
    <location>
        <begin position="316"/>
        <end position="341"/>
    </location>
</feature>
<reference evidence="7 8" key="1">
    <citation type="submission" date="2021-04" db="EMBL/GenBank/DDBJ databases">
        <authorList>
            <person name="Pira H."/>
            <person name="Risdian C."/>
            <person name="Wink J."/>
        </authorList>
    </citation>
    <scope>NUCLEOTIDE SEQUENCE [LARGE SCALE GENOMIC DNA]</scope>
    <source>
        <strain evidence="7 8">WH53</strain>
    </source>
</reference>
<keyword evidence="2" id="KW-1003">Cell membrane</keyword>
<feature type="transmembrane region" description="Helical" evidence="6">
    <location>
        <begin position="47"/>
        <end position="67"/>
    </location>
</feature>
<dbReference type="PANTHER" id="PTHR30250">
    <property type="entry name" value="PST FAMILY PREDICTED COLANIC ACID TRANSPORTER"/>
    <property type="match status" value="1"/>
</dbReference>
<evidence type="ECO:0000256" key="6">
    <source>
        <dbReference type="SAM" id="Phobius"/>
    </source>
</evidence>
<feature type="transmembrane region" description="Helical" evidence="6">
    <location>
        <begin position="195"/>
        <end position="214"/>
    </location>
</feature>
<keyword evidence="8" id="KW-1185">Reference proteome</keyword>
<comment type="caution">
    <text evidence="7">The sequence shown here is derived from an EMBL/GenBank/DDBJ whole genome shotgun (WGS) entry which is preliminary data.</text>
</comment>
<feature type="transmembrane region" description="Helical" evidence="6">
    <location>
        <begin position="407"/>
        <end position="427"/>
    </location>
</feature>
<keyword evidence="4 6" id="KW-1133">Transmembrane helix</keyword>
<sequence length="445" mass="49448">MIKENSTERSRNYLQQLKGAVIYRAVAITASFIAIPLMINYLGQEQFGIWSTLLSVMSWVIFFELGIGNGMRNKVAEYLAKDEKAKAVNYISSGYALIGLIGLFLWVVITTISYFVPWQGVFNTIKISEDTLGNTFRIVTFFVVLNFWLGLISSLLSALQKTSLIALGQLITNLLVLTFVFVLSKFTSASIINLAFAYGLSITSANLLLSIWFFRTNPELLSTLCIDKQHISPLLAIGLQFFIIQFAVLIIFSTDKILITQLFGPSFVTEYEVVFKLFSVITLAHGLISTPLWSAYTDAYHRSDFKWIRQMLNKQLIIFMGIFCAVIILCLSTKSILAIWIEGELDVSFSLIVLMGAFVLISSWNNIFAMLVNGIGKITLQLYTAVAAMVVNIPLSIFFGINTSLGISGIVLGTICSLVFASIALPLQVTQQINSLTKIQQNVSK</sequence>
<dbReference type="Proteomes" id="UP000690515">
    <property type="component" value="Unassembled WGS sequence"/>
</dbReference>
<dbReference type="Pfam" id="PF01943">
    <property type="entry name" value="Polysacc_synt"/>
    <property type="match status" value="1"/>
</dbReference>
<feature type="transmembrane region" description="Helical" evidence="6">
    <location>
        <begin position="88"/>
        <end position="116"/>
    </location>
</feature>
<feature type="transmembrane region" description="Helical" evidence="6">
    <location>
        <begin position="164"/>
        <end position="183"/>
    </location>
</feature>
<feature type="transmembrane region" description="Helical" evidence="6">
    <location>
        <begin position="347"/>
        <end position="368"/>
    </location>
</feature>
<proteinExistence type="predicted"/>
<dbReference type="EMBL" id="JAGSOY010000006">
    <property type="protein sequence ID" value="MBU2710374.1"/>
    <property type="molecule type" value="Genomic_DNA"/>
</dbReference>
<feature type="transmembrane region" description="Helical" evidence="6">
    <location>
        <begin position="234"/>
        <end position="253"/>
    </location>
</feature>